<dbReference type="SUPFAM" id="SSF55653">
    <property type="entry name" value="Ribosomal protein L9 C-domain"/>
    <property type="match status" value="1"/>
</dbReference>
<reference evidence="11 12" key="1">
    <citation type="journal article" date="2015" name="Nature">
        <title>rRNA introns, odd ribosomes, and small enigmatic genomes across a large radiation of phyla.</title>
        <authorList>
            <person name="Brown C.T."/>
            <person name="Hug L.A."/>
            <person name="Thomas B.C."/>
            <person name="Sharon I."/>
            <person name="Castelle C.J."/>
            <person name="Singh A."/>
            <person name="Wilkins M.J."/>
            <person name="Williams K.H."/>
            <person name="Banfield J.F."/>
        </authorList>
    </citation>
    <scope>NUCLEOTIDE SEQUENCE [LARGE SCALE GENOMIC DNA]</scope>
</reference>
<dbReference type="InterPro" id="IPR020070">
    <property type="entry name" value="Ribosomal_bL9_N"/>
</dbReference>
<dbReference type="PANTHER" id="PTHR21368">
    <property type="entry name" value="50S RIBOSOMAL PROTEIN L9"/>
    <property type="match status" value="1"/>
</dbReference>
<dbReference type="InterPro" id="IPR009027">
    <property type="entry name" value="Ribosomal_bL9/RNase_H1_N"/>
</dbReference>
<dbReference type="InterPro" id="IPR036791">
    <property type="entry name" value="Ribosomal_bL9_C_sf"/>
</dbReference>
<feature type="domain" description="Ribosomal protein L9" evidence="9">
    <location>
        <begin position="1"/>
        <end position="47"/>
    </location>
</feature>
<dbReference type="SUPFAM" id="SSF55658">
    <property type="entry name" value="L9 N-domain-like"/>
    <property type="match status" value="1"/>
</dbReference>
<dbReference type="Gene3D" id="3.40.5.10">
    <property type="entry name" value="Ribosomal protein L9, N-terminal domain"/>
    <property type="match status" value="1"/>
</dbReference>
<dbReference type="GO" id="GO:0003735">
    <property type="term" value="F:structural constituent of ribosome"/>
    <property type="evidence" value="ECO:0007669"/>
    <property type="project" value="InterPro"/>
</dbReference>
<evidence type="ECO:0000313" key="12">
    <source>
        <dbReference type="Proteomes" id="UP000034736"/>
    </source>
</evidence>
<evidence type="ECO:0000259" key="10">
    <source>
        <dbReference type="Pfam" id="PF03948"/>
    </source>
</evidence>
<dbReference type="InterPro" id="IPR020069">
    <property type="entry name" value="Ribosomal_bL9_C"/>
</dbReference>
<dbReference type="Gene3D" id="3.10.430.100">
    <property type="entry name" value="Ribosomal protein L9, C-terminal domain"/>
    <property type="match status" value="1"/>
</dbReference>
<dbReference type="Pfam" id="PF03948">
    <property type="entry name" value="Ribosomal_L9_C"/>
    <property type="match status" value="1"/>
</dbReference>
<feature type="domain" description="Large ribosomal subunit protein bL9 C-terminal" evidence="10">
    <location>
        <begin position="86"/>
        <end position="156"/>
    </location>
</feature>
<comment type="function">
    <text evidence="7">Binds to the 23S rRNA.</text>
</comment>
<dbReference type="HAMAP" id="MF_00503">
    <property type="entry name" value="Ribosomal_bL9"/>
    <property type="match status" value="1"/>
</dbReference>
<evidence type="ECO:0000313" key="11">
    <source>
        <dbReference type="EMBL" id="KKT42357.1"/>
    </source>
</evidence>
<dbReference type="GO" id="GO:0019843">
    <property type="term" value="F:rRNA binding"/>
    <property type="evidence" value="ECO:0007669"/>
    <property type="project" value="UniProtKB-UniRule"/>
</dbReference>
<organism evidence="11 12">
    <name type="scientific">Candidatus Giovannonibacteria bacterium GW2011_GWA2_44_13b</name>
    <dbReference type="NCBI Taxonomy" id="1618647"/>
    <lineage>
        <taxon>Bacteria</taxon>
        <taxon>Candidatus Giovannoniibacteriota</taxon>
    </lineage>
</organism>
<keyword evidence="8" id="KW-0175">Coiled coil</keyword>
<dbReference type="EMBL" id="LCHU01000001">
    <property type="protein sequence ID" value="KKT42357.1"/>
    <property type="molecule type" value="Genomic_DNA"/>
</dbReference>
<evidence type="ECO:0000256" key="8">
    <source>
        <dbReference type="SAM" id="Coils"/>
    </source>
</evidence>
<feature type="coiled-coil region" evidence="8">
    <location>
        <begin position="37"/>
        <end position="64"/>
    </location>
</feature>
<dbReference type="InterPro" id="IPR020594">
    <property type="entry name" value="Ribosomal_bL9_bac/chp"/>
</dbReference>
<dbReference type="Pfam" id="PF01281">
    <property type="entry name" value="Ribosomal_L9_N"/>
    <property type="match status" value="1"/>
</dbReference>
<keyword evidence="2 7" id="KW-0699">rRNA-binding</keyword>
<gene>
    <name evidence="7" type="primary">rplI</name>
    <name evidence="11" type="ORF">UW30_C0001G0082</name>
</gene>
<sequence length="159" mass="17589">MKIILLKDISTVGKKWESKDVSDGYARNFLLKNKLAMLATEGNIRQLEEQAKSKKAQRERAKGDFHALRAALMERGIVIKKKANETPQKEAGQEVSLYAAVSQKEILEALHALHFPVPGTLEEKSITIEKPIKTAGSHEATLAMGGEKITLKIEVKGEN</sequence>
<keyword evidence="4 7" id="KW-0689">Ribosomal protein</keyword>
<evidence type="ECO:0000256" key="5">
    <source>
        <dbReference type="ARBA" id="ARBA00023274"/>
    </source>
</evidence>
<dbReference type="Proteomes" id="UP000034736">
    <property type="component" value="Unassembled WGS sequence"/>
</dbReference>
<dbReference type="GO" id="GO:0006412">
    <property type="term" value="P:translation"/>
    <property type="evidence" value="ECO:0007669"/>
    <property type="project" value="UniProtKB-UniRule"/>
</dbReference>
<dbReference type="InterPro" id="IPR000244">
    <property type="entry name" value="Ribosomal_bL9"/>
</dbReference>
<keyword evidence="5 7" id="KW-0687">Ribonucleoprotein</keyword>
<comment type="similarity">
    <text evidence="1 7">Belongs to the bacterial ribosomal protein bL9 family.</text>
</comment>
<comment type="caution">
    <text evidence="11">The sequence shown here is derived from an EMBL/GenBank/DDBJ whole genome shotgun (WGS) entry which is preliminary data.</text>
</comment>
<dbReference type="PATRIC" id="fig|1618647.3.peg.82"/>
<evidence type="ECO:0000256" key="1">
    <source>
        <dbReference type="ARBA" id="ARBA00010605"/>
    </source>
</evidence>
<evidence type="ECO:0000256" key="4">
    <source>
        <dbReference type="ARBA" id="ARBA00022980"/>
    </source>
</evidence>
<evidence type="ECO:0000256" key="2">
    <source>
        <dbReference type="ARBA" id="ARBA00022730"/>
    </source>
</evidence>
<dbReference type="STRING" id="1618647.UW30_C0001G0082"/>
<dbReference type="NCBIfam" id="TIGR00158">
    <property type="entry name" value="L9"/>
    <property type="match status" value="1"/>
</dbReference>
<dbReference type="AlphaFoldDB" id="A0A0G1JEA8"/>
<evidence type="ECO:0000256" key="3">
    <source>
        <dbReference type="ARBA" id="ARBA00022884"/>
    </source>
</evidence>
<protein>
    <recommendedName>
        <fullName evidence="6 7">Large ribosomal subunit protein bL9</fullName>
    </recommendedName>
</protein>
<dbReference type="GO" id="GO:0005840">
    <property type="term" value="C:ribosome"/>
    <property type="evidence" value="ECO:0007669"/>
    <property type="project" value="UniProtKB-KW"/>
</dbReference>
<evidence type="ECO:0000256" key="6">
    <source>
        <dbReference type="ARBA" id="ARBA00035292"/>
    </source>
</evidence>
<evidence type="ECO:0000259" key="9">
    <source>
        <dbReference type="Pfam" id="PF01281"/>
    </source>
</evidence>
<dbReference type="InterPro" id="IPR036935">
    <property type="entry name" value="Ribosomal_bL9_N_sf"/>
</dbReference>
<keyword evidence="3 7" id="KW-0694">RNA-binding</keyword>
<accession>A0A0G1JEA8</accession>
<dbReference type="GO" id="GO:1990904">
    <property type="term" value="C:ribonucleoprotein complex"/>
    <property type="evidence" value="ECO:0007669"/>
    <property type="project" value="UniProtKB-KW"/>
</dbReference>
<proteinExistence type="inferred from homology"/>
<name>A0A0G1JEA8_9BACT</name>
<evidence type="ECO:0000256" key="7">
    <source>
        <dbReference type="HAMAP-Rule" id="MF_00503"/>
    </source>
</evidence>